<evidence type="ECO:0000256" key="1">
    <source>
        <dbReference type="ARBA" id="ARBA00001961"/>
    </source>
</evidence>
<comment type="cofactor">
    <cofactor evidence="1">
        <name>L-ascorbate</name>
        <dbReference type="ChEBI" id="CHEBI:38290"/>
    </cofactor>
</comment>
<dbReference type="PANTHER" id="PTHR10869:SF246">
    <property type="entry name" value="TRANSMEMBRANE PROLYL 4-HYDROXYLASE"/>
    <property type="match status" value="1"/>
</dbReference>
<dbReference type="Pfam" id="PF13640">
    <property type="entry name" value="2OG-FeII_Oxy_3"/>
    <property type="match status" value="1"/>
</dbReference>
<feature type="domain" description="Fe2OG dioxygenase" evidence="7">
    <location>
        <begin position="146"/>
        <end position="276"/>
    </location>
</feature>
<sequence length="294" mass="32891">MAISTSPASLLQYTLLIIPTYIFILSPLSTILFSAPSLPPANSLDPNNTLVLPSPSLSCPNHTYPIHLLSRSPLILYIPSFLTPNERDHITSLANPLYAQSPIYAGTQASIDMSIRNSSRAQLPRDDIVQCIESRALALQGWPVDTYVERLWAQRYEAGGHYSHHFDWAGELSARGGGRVSTLMVYVACEGCEGGGTEFPRLEKPKGAEWCEYIECADGEEEEERTGVTFRPVAGSAVYWENFKPDGRGWEELWHAGMPVRKGTKIGLNIWSWYQPGFREIFDKRLVEAEKEEL</sequence>
<evidence type="ECO:0000256" key="4">
    <source>
        <dbReference type="ARBA" id="ARBA00023002"/>
    </source>
</evidence>
<keyword evidence="3" id="KW-0223">Dioxygenase</keyword>
<organism evidence="8 9">
    <name type="scientific">Microthyrium microscopicum</name>
    <dbReference type="NCBI Taxonomy" id="703497"/>
    <lineage>
        <taxon>Eukaryota</taxon>
        <taxon>Fungi</taxon>
        <taxon>Dikarya</taxon>
        <taxon>Ascomycota</taxon>
        <taxon>Pezizomycotina</taxon>
        <taxon>Dothideomycetes</taxon>
        <taxon>Dothideomycetes incertae sedis</taxon>
        <taxon>Microthyriales</taxon>
        <taxon>Microthyriaceae</taxon>
        <taxon>Microthyrium</taxon>
    </lineage>
</organism>
<dbReference type="InterPro" id="IPR005123">
    <property type="entry name" value="Oxoglu/Fe-dep_dioxygenase_dom"/>
</dbReference>
<dbReference type="GO" id="GO:0004656">
    <property type="term" value="F:procollagen-proline 4-dioxygenase activity"/>
    <property type="evidence" value="ECO:0007669"/>
    <property type="project" value="TreeGrafter"/>
</dbReference>
<evidence type="ECO:0000256" key="2">
    <source>
        <dbReference type="ARBA" id="ARBA00022723"/>
    </source>
</evidence>
<dbReference type="SMART" id="SM00702">
    <property type="entry name" value="P4Hc"/>
    <property type="match status" value="1"/>
</dbReference>
<protein>
    <recommendedName>
        <fullName evidence="7">Fe2OG dioxygenase domain-containing protein</fullName>
    </recommendedName>
</protein>
<dbReference type="InterPro" id="IPR006620">
    <property type="entry name" value="Pro_4_hyd_alph"/>
</dbReference>
<name>A0A6A6TWW7_9PEZI</name>
<evidence type="ECO:0000256" key="5">
    <source>
        <dbReference type="ARBA" id="ARBA00023004"/>
    </source>
</evidence>
<proteinExistence type="predicted"/>
<feature type="transmembrane region" description="Helical" evidence="6">
    <location>
        <begin position="12"/>
        <end position="33"/>
    </location>
</feature>
<dbReference type="GO" id="GO:0005783">
    <property type="term" value="C:endoplasmic reticulum"/>
    <property type="evidence" value="ECO:0007669"/>
    <property type="project" value="TreeGrafter"/>
</dbReference>
<reference evidence="8" key="1">
    <citation type="journal article" date="2020" name="Stud. Mycol.">
        <title>101 Dothideomycetes genomes: a test case for predicting lifestyles and emergence of pathogens.</title>
        <authorList>
            <person name="Haridas S."/>
            <person name="Albert R."/>
            <person name="Binder M."/>
            <person name="Bloem J."/>
            <person name="Labutti K."/>
            <person name="Salamov A."/>
            <person name="Andreopoulos B."/>
            <person name="Baker S."/>
            <person name="Barry K."/>
            <person name="Bills G."/>
            <person name="Bluhm B."/>
            <person name="Cannon C."/>
            <person name="Castanera R."/>
            <person name="Culley D."/>
            <person name="Daum C."/>
            <person name="Ezra D."/>
            <person name="Gonzalez J."/>
            <person name="Henrissat B."/>
            <person name="Kuo A."/>
            <person name="Liang C."/>
            <person name="Lipzen A."/>
            <person name="Lutzoni F."/>
            <person name="Magnuson J."/>
            <person name="Mondo S."/>
            <person name="Nolan M."/>
            <person name="Ohm R."/>
            <person name="Pangilinan J."/>
            <person name="Park H.-J."/>
            <person name="Ramirez L."/>
            <person name="Alfaro M."/>
            <person name="Sun H."/>
            <person name="Tritt A."/>
            <person name="Yoshinaga Y."/>
            <person name="Zwiers L.-H."/>
            <person name="Turgeon B."/>
            <person name="Goodwin S."/>
            <person name="Spatafora J."/>
            <person name="Crous P."/>
            <person name="Grigoriev I."/>
        </authorList>
    </citation>
    <scope>NUCLEOTIDE SEQUENCE</scope>
    <source>
        <strain evidence="8">CBS 115976</strain>
    </source>
</reference>
<dbReference type="PROSITE" id="PS51471">
    <property type="entry name" value="FE2OG_OXY"/>
    <property type="match status" value="1"/>
</dbReference>
<keyword evidence="6" id="KW-0812">Transmembrane</keyword>
<evidence type="ECO:0000313" key="9">
    <source>
        <dbReference type="Proteomes" id="UP000799302"/>
    </source>
</evidence>
<keyword evidence="4" id="KW-0560">Oxidoreductase</keyword>
<dbReference type="Gene3D" id="2.60.120.620">
    <property type="entry name" value="q2cbj1_9rhob like domain"/>
    <property type="match status" value="1"/>
</dbReference>
<dbReference type="InterPro" id="IPR045054">
    <property type="entry name" value="P4HA-like"/>
</dbReference>
<gene>
    <name evidence="8" type="ORF">BT63DRAFT_119218</name>
</gene>
<dbReference type="GO" id="GO:0031418">
    <property type="term" value="F:L-ascorbic acid binding"/>
    <property type="evidence" value="ECO:0007669"/>
    <property type="project" value="InterPro"/>
</dbReference>
<evidence type="ECO:0000256" key="3">
    <source>
        <dbReference type="ARBA" id="ARBA00022964"/>
    </source>
</evidence>
<keyword evidence="6" id="KW-1133">Transmembrane helix</keyword>
<keyword evidence="5" id="KW-0408">Iron</keyword>
<evidence type="ECO:0000256" key="6">
    <source>
        <dbReference type="SAM" id="Phobius"/>
    </source>
</evidence>
<dbReference type="PANTHER" id="PTHR10869">
    <property type="entry name" value="PROLYL 4-HYDROXYLASE ALPHA SUBUNIT"/>
    <property type="match status" value="1"/>
</dbReference>
<evidence type="ECO:0000313" key="8">
    <source>
        <dbReference type="EMBL" id="KAF2663453.1"/>
    </source>
</evidence>
<dbReference type="GO" id="GO:0005506">
    <property type="term" value="F:iron ion binding"/>
    <property type="evidence" value="ECO:0007669"/>
    <property type="project" value="InterPro"/>
</dbReference>
<evidence type="ECO:0000259" key="7">
    <source>
        <dbReference type="PROSITE" id="PS51471"/>
    </source>
</evidence>
<keyword evidence="6" id="KW-0472">Membrane</keyword>
<dbReference type="FunFam" id="2.60.120.620:FF:000027">
    <property type="entry name" value="Oxidoreductase, 2OG-Fe(II) oxygenase family family"/>
    <property type="match status" value="1"/>
</dbReference>
<dbReference type="EMBL" id="MU004245">
    <property type="protein sequence ID" value="KAF2663453.1"/>
    <property type="molecule type" value="Genomic_DNA"/>
</dbReference>
<keyword evidence="2" id="KW-0479">Metal-binding</keyword>
<dbReference type="AlphaFoldDB" id="A0A6A6TWW7"/>
<dbReference type="InterPro" id="IPR044862">
    <property type="entry name" value="Pro_4_hyd_alph_FE2OG_OXY"/>
</dbReference>
<dbReference type="OrthoDB" id="420380at2759"/>
<dbReference type="Proteomes" id="UP000799302">
    <property type="component" value="Unassembled WGS sequence"/>
</dbReference>
<keyword evidence="9" id="KW-1185">Reference proteome</keyword>
<accession>A0A6A6TWW7</accession>